<feature type="region of interest" description="Disordered" evidence="1">
    <location>
        <begin position="560"/>
        <end position="601"/>
    </location>
</feature>
<gene>
    <name evidence="3" type="ORF">CTheo_4923</name>
</gene>
<dbReference type="EMBL" id="SSOP01000096">
    <property type="protein sequence ID" value="KAB5591623.1"/>
    <property type="molecule type" value="Genomic_DNA"/>
</dbReference>
<feature type="transmembrane region" description="Helical" evidence="2">
    <location>
        <begin position="121"/>
        <end position="145"/>
    </location>
</feature>
<accession>A0A5N5QJB8</accession>
<reference evidence="3 4" key="1">
    <citation type="journal article" date="2019" name="Fungal Biol. Biotechnol.">
        <title>Draft genome sequence of fastidious pathogen Ceratobasidium theobromae, which causes vascular-streak dieback in Theobroma cacao.</title>
        <authorList>
            <person name="Ali S.S."/>
            <person name="Asman A."/>
            <person name="Shao J."/>
            <person name="Firmansyah A.P."/>
            <person name="Susilo A.W."/>
            <person name="Rosmana A."/>
            <person name="McMahon P."/>
            <person name="Junaid M."/>
            <person name="Guest D."/>
            <person name="Kheng T.Y."/>
            <person name="Meinhardt L.W."/>
            <person name="Bailey B.A."/>
        </authorList>
    </citation>
    <scope>NUCLEOTIDE SEQUENCE [LARGE SCALE GENOMIC DNA]</scope>
    <source>
        <strain evidence="3 4">CT2</strain>
    </source>
</reference>
<keyword evidence="2" id="KW-1133">Transmembrane helix</keyword>
<evidence type="ECO:0000313" key="4">
    <source>
        <dbReference type="Proteomes" id="UP000383932"/>
    </source>
</evidence>
<keyword evidence="4" id="KW-1185">Reference proteome</keyword>
<dbReference type="AlphaFoldDB" id="A0A5N5QJB8"/>
<feature type="compositionally biased region" description="Polar residues" evidence="1">
    <location>
        <begin position="404"/>
        <end position="418"/>
    </location>
</feature>
<feature type="compositionally biased region" description="Basic and acidic residues" evidence="1">
    <location>
        <begin position="742"/>
        <end position="753"/>
    </location>
</feature>
<dbReference type="Proteomes" id="UP000383932">
    <property type="component" value="Unassembled WGS sequence"/>
</dbReference>
<protein>
    <recommendedName>
        <fullName evidence="5">Transmembrane protein</fullName>
    </recommendedName>
</protein>
<feature type="region of interest" description="Disordered" evidence="1">
    <location>
        <begin position="400"/>
        <end position="423"/>
    </location>
</feature>
<dbReference type="OrthoDB" id="3138905at2759"/>
<evidence type="ECO:0000256" key="2">
    <source>
        <dbReference type="SAM" id="Phobius"/>
    </source>
</evidence>
<evidence type="ECO:0000313" key="3">
    <source>
        <dbReference type="EMBL" id="KAB5591623.1"/>
    </source>
</evidence>
<sequence length="759" mass="81848">MLFALPIVAAVLASYFQFTFLRYDLYEAIRPLTGLLLRKLISISQGVARRHMSEVQPRTRQLVMLWMKFISASERTPSTNEEPITLEVSQALITITASEVPISVRPPETITPGDSVLHEEYLHNVVFGTISFIYLVIIWSLFACYRAKVVAARDKITSRNPRQKQVAFVWPERDNVTATVISNMSPDSISSISSNRGSVVETVSSSSSGASFDYSTCDSSLISIPVTDCEGLSVHDSISKSLVESIPVPTYLNTNILDQCWLSTPTYGPDDADREGAVKASRQRPIVPAPVLRSEPQTVRTNRVITEEAGGFQGKAPQPFVAASRALAVVASERLAPETATASEALVMLEPMVELSGTALDDHSVSTDDPVEPLRGLNAGTPKVSPSVCNDTLVTFGQAMDPSDSLSGSVSPDHSPSFESDDAKPEVVATNHPAISSWEGFVAASALATKFPPFELPENWVQSTVRETQNSSVGQRVSVPAVDNGVDSVDLVGNAWTGDGIKPLSTILGPITTCTPEMVSENKGDAKTTQRPSGSGFSFVNSVQFLKSIAGFRTSIYTSNPQMERPNLPSFGPNAYPSSQSTSPSPARGGRSFVQDYSDSPDYSSDRAFAERFFTSWAPLGPLLYEGHAAPRSPRPQNSVHPSSNTTPAMSQNIVTPMQTRGSSDSMHSATLSQTSAPARPAKAVVREVLPSSYTDIPLITPTLVSPLLGPPMVHHPVKPPRPVVCPGLARGTLKSMWARTPDPDSKGFDARSTRRMRK</sequence>
<proteinExistence type="predicted"/>
<feature type="compositionally biased region" description="Polar residues" evidence="1">
    <location>
        <begin position="635"/>
        <end position="677"/>
    </location>
</feature>
<feature type="compositionally biased region" description="Polar residues" evidence="1">
    <location>
        <begin position="576"/>
        <end position="585"/>
    </location>
</feature>
<feature type="region of interest" description="Disordered" evidence="1">
    <location>
        <begin position="628"/>
        <end position="680"/>
    </location>
</feature>
<organism evidence="3 4">
    <name type="scientific">Ceratobasidium theobromae</name>
    <dbReference type="NCBI Taxonomy" id="1582974"/>
    <lineage>
        <taxon>Eukaryota</taxon>
        <taxon>Fungi</taxon>
        <taxon>Dikarya</taxon>
        <taxon>Basidiomycota</taxon>
        <taxon>Agaricomycotina</taxon>
        <taxon>Agaricomycetes</taxon>
        <taxon>Cantharellales</taxon>
        <taxon>Ceratobasidiaceae</taxon>
        <taxon>Ceratobasidium</taxon>
    </lineage>
</organism>
<name>A0A5N5QJB8_9AGAM</name>
<evidence type="ECO:0008006" key="5">
    <source>
        <dbReference type="Google" id="ProtNLM"/>
    </source>
</evidence>
<evidence type="ECO:0000256" key="1">
    <source>
        <dbReference type="SAM" id="MobiDB-lite"/>
    </source>
</evidence>
<keyword evidence="2" id="KW-0812">Transmembrane</keyword>
<comment type="caution">
    <text evidence="3">The sequence shown here is derived from an EMBL/GenBank/DDBJ whole genome shotgun (WGS) entry which is preliminary data.</text>
</comment>
<feature type="region of interest" description="Disordered" evidence="1">
    <location>
        <begin position="737"/>
        <end position="759"/>
    </location>
</feature>
<keyword evidence="2" id="KW-0472">Membrane</keyword>